<dbReference type="EMBL" id="CP012034">
    <property type="protein sequence ID" value="AKP67674.1"/>
    <property type="molecule type" value="Genomic_DNA"/>
</dbReference>
<dbReference type="KEGG" id="lgn:ABM34_09135"/>
<reference evidence="2" key="1">
    <citation type="submission" date="2015-07" db="EMBL/GenBank/DDBJ databases">
        <title>Lactobacillus ginsenosidimutans/EMML 3141/ whole genome sequencing.</title>
        <authorList>
            <person name="Kim M.K."/>
            <person name="Im W.-T."/>
            <person name="Srinivasan S."/>
            <person name="Lee J.-J."/>
        </authorList>
    </citation>
    <scope>NUCLEOTIDE SEQUENCE [LARGE SCALE GENOMIC DNA]</scope>
    <source>
        <strain evidence="2">EMML 3041</strain>
    </source>
</reference>
<evidence type="ECO:0000313" key="1">
    <source>
        <dbReference type="EMBL" id="AKP67674.1"/>
    </source>
</evidence>
<dbReference type="Proteomes" id="UP000036106">
    <property type="component" value="Chromosome"/>
</dbReference>
<dbReference type="OrthoDB" id="9944863at2"/>
<gene>
    <name evidence="1" type="ORF">ABM34_09135</name>
</gene>
<dbReference type="RefSeq" id="WP_048705184.1">
    <property type="nucleotide sequence ID" value="NZ_CP012034.1"/>
</dbReference>
<accession>A0A0H4QGY4</accession>
<dbReference type="AlphaFoldDB" id="A0A0H4QGY4"/>
<organism evidence="1 2">
    <name type="scientific">Companilactobacillus ginsenosidimutans</name>
    <dbReference type="NCBI Taxonomy" id="1007676"/>
    <lineage>
        <taxon>Bacteria</taxon>
        <taxon>Bacillati</taxon>
        <taxon>Bacillota</taxon>
        <taxon>Bacilli</taxon>
        <taxon>Lactobacillales</taxon>
        <taxon>Lactobacillaceae</taxon>
        <taxon>Companilactobacillus</taxon>
    </lineage>
</organism>
<sequence length="59" mass="6655">MEMPAKNLKRPMSANEIAKQVSTRFSGQSYNDTTKVEKNITEMLKIPEIASVVEKLSKI</sequence>
<keyword evidence="2" id="KW-1185">Reference proteome</keyword>
<name>A0A0H4QGY4_9LACO</name>
<dbReference type="PATRIC" id="fig|1007676.4.peg.1849"/>
<protein>
    <submittedName>
        <fullName evidence="1">Uncharacterized protein</fullName>
    </submittedName>
</protein>
<evidence type="ECO:0000313" key="2">
    <source>
        <dbReference type="Proteomes" id="UP000036106"/>
    </source>
</evidence>
<proteinExistence type="predicted"/>